<protein>
    <recommendedName>
        <fullName evidence="6">Polyphosphate kinase</fullName>
        <ecNumber evidence="6">2.7.4.1</ecNumber>
    </recommendedName>
</protein>
<keyword evidence="4 12" id="KW-0418">Kinase</keyword>
<dbReference type="SUPFAM" id="SSF140356">
    <property type="entry name" value="PPK N-terminal domain-like"/>
    <property type="match status" value="1"/>
</dbReference>
<dbReference type="InterPro" id="IPR003414">
    <property type="entry name" value="PP_kinase"/>
</dbReference>
<dbReference type="SUPFAM" id="SSF56024">
    <property type="entry name" value="Phospholipase D/nuclease"/>
    <property type="match status" value="2"/>
</dbReference>
<evidence type="ECO:0000313" key="12">
    <source>
        <dbReference type="EMBL" id="ANZ58898.1"/>
    </source>
</evidence>
<evidence type="ECO:0000256" key="1">
    <source>
        <dbReference type="ARBA" id="ARBA00022553"/>
    </source>
</evidence>
<accession>A0AB33BRH3</accession>
<dbReference type="SUPFAM" id="SSF143724">
    <property type="entry name" value="PHP14-like"/>
    <property type="match status" value="1"/>
</dbReference>
<dbReference type="InterPro" id="IPR041108">
    <property type="entry name" value="PP_kinase_C_1"/>
</dbReference>
<dbReference type="GO" id="GO:0005524">
    <property type="term" value="F:ATP binding"/>
    <property type="evidence" value="ECO:0007669"/>
    <property type="project" value="UniProtKB-KW"/>
</dbReference>
<dbReference type="Proteomes" id="UP000093346">
    <property type="component" value="Chromosome"/>
</dbReference>
<evidence type="ECO:0000259" key="11">
    <source>
        <dbReference type="Pfam" id="PF17941"/>
    </source>
</evidence>
<evidence type="ECO:0000256" key="3">
    <source>
        <dbReference type="ARBA" id="ARBA00022741"/>
    </source>
</evidence>
<reference evidence="12 13" key="1">
    <citation type="submission" date="2016-03" db="EMBL/GenBank/DDBJ databases">
        <title>Pediococcus and Lactobacillus from brewery environment - whole genome sequencing and assembly.</title>
        <authorList>
            <person name="Behr J."/>
            <person name="Geissler A.J."/>
            <person name="Vogel R.F."/>
        </authorList>
    </citation>
    <scope>NUCLEOTIDE SEQUENCE [LARGE SCALE GENOMIC DNA]</scope>
    <source>
        <strain evidence="12 13">TMW 1.481</strain>
    </source>
</reference>
<evidence type="ECO:0000259" key="9">
    <source>
        <dbReference type="Pfam" id="PF13089"/>
    </source>
</evidence>
<keyword evidence="3" id="KW-0547">Nucleotide-binding</keyword>
<dbReference type="PANTHER" id="PTHR30218">
    <property type="entry name" value="POLYPHOSPHATE KINASE"/>
    <property type="match status" value="1"/>
</dbReference>
<dbReference type="KEGG" id="lle:AYR59_02020"/>
<organism evidence="12 13">
    <name type="scientific">Fructilactobacillus lindneri</name>
    <dbReference type="NCBI Taxonomy" id="53444"/>
    <lineage>
        <taxon>Bacteria</taxon>
        <taxon>Bacillati</taxon>
        <taxon>Bacillota</taxon>
        <taxon>Bacilli</taxon>
        <taxon>Lactobacillales</taxon>
        <taxon>Lactobacillaceae</taxon>
        <taxon>Fructilactobacillus</taxon>
    </lineage>
</organism>
<feature type="domain" description="Polyphosphate kinase N-terminal" evidence="9">
    <location>
        <begin position="12"/>
        <end position="114"/>
    </location>
</feature>
<evidence type="ECO:0000256" key="7">
    <source>
        <dbReference type="SAM" id="Phobius"/>
    </source>
</evidence>
<evidence type="ECO:0000256" key="2">
    <source>
        <dbReference type="ARBA" id="ARBA00022679"/>
    </source>
</evidence>
<dbReference type="GO" id="GO:0006799">
    <property type="term" value="P:polyphosphate biosynthetic process"/>
    <property type="evidence" value="ECO:0007669"/>
    <property type="project" value="InterPro"/>
</dbReference>
<name>A0AB33BRH3_9LACO</name>
<dbReference type="Pfam" id="PF13090">
    <property type="entry name" value="PP_kinase_C"/>
    <property type="match status" value="1"/>
</dbReference>
<dbReference type="Pfam" id="PF17941">
    <property type="entry name" value="PP_kinase_C_1"/>
    <property type="match status" value="1"/>
</dbReference>
<keyword evidence="7" id="KW-0472">Membrane</keyword>
<dbReference type="EMBL" id="CP014907">
    <property type="protein sequence ID" value="ANZ58898.1"/>
    <property type="molecule type" value="Genomic_DNA"/>
</dbReference>
<dbReference type="GeneID" id="61249659"/>
<dbReference type="Gene3D" id="1.20.58.310">
    <property type="entry name" value="Polyphosphate kinase N-terminal domain"/>
    <property type="match status" value="1"/>
</dbReference>
<evidence type="ECO:0000259" key="10">
    <source>
        <dbReference type="Pfam" id="PF13090"/>
    </source>
</evidence>
<evidence type="ECO:0000256" key="6">
    <source>
        <dbReference type="RuleBase" id="RU003800"/>
    </source>
</evidence>
<keyword evidence="5" id="KW-0067">ATP-binding</keyword>
<dbReference type="InterPro" id="IPR025198">
    <property type="entry name" value="PPK_N_dom"/>
</dbReference>
<keyword evidence="1 6" id="KW-0597">Phosphoprotein</keyword>
<feature type="domain" description="Polyphosphate kinase C-terminal" evidence="10">
    <location>
        <begin position="506"/>
        <end position="671"/>
    </location>
</feature>
<evidence type="ECO:0000313" key="13">
    <source>
        <dbReference type="Proteomes" id="UP000093346"/>
    </source>
</evidence>
<dbReference type="Gene3D" id="3.30.1840.10">
    <property type="entry name" value="Polyphosphate kinase middle domain"/>
    <property type="match status" value="1"/>
</dbReference>
<dbReference type="InterPro" id="IPR036830">
    <property type="entry name" value="PP_kinase_middle_dom_sf"/>
</dbReference>
<sequence length="724" mass="83586">MINEHNNTGNCYNRDLSWLLFNRRVIDLANENTTPFLDRFKFLAIASNNLDEFYSVRVPSLQSQMELTDDGVETKSGMEYSKILKKVHKRNEKNFKIQYGYFQQLSKELAENKMGTFAKYRDLNEHQQEKADQLFDQRILPFLSFTTYDTRYSLDYLKNKRMALGVLIKKDNKKKIRIVPIPTNINRLIKLNFDGIDHYLLVEDLIRNNLTNLFDDGKIEEIITFRIIRDLDASLDVEKDDNNKDTIRNLRHYLADREKGRITMFEVEETDDLNLDFLKSFLKKFKVNKRTVYPIDGPLDLTFLFSLVKPLAKQYPKLVYPPLHAVQWNQSESMLKYLDQHDLLLQYPYDSFDQFLTFLRAAIDDPKTVAIKQTIYRVANHSKVIELLKEAAQKGIKVTVMIELRARFDEANNLKVTGELEDAGCNIVFGKKYMKVHSKTCLVLTEDGLNPKGYVQIGTGNYNESTATGFVDLSLFSSRDDYVKDLASFFNYLEQPVAEPPKYKVLTASPHRIEDMVIQNIQTVKEYYLRTGKGHVFLKVNSLTDVDVIAAIYDAATVGVPFRLVVRGACCLKLGICGPKEKIVVSSIVGEFLEHSRIYAFYDDDTSLWISSADLMTRNMDNRVELAAPILSPKLKKLMQHIIDVYEQDDVDGFFMNKKGKYFKYASPKGKSAQQTFIKEIDEPHEKPEKPRQSSKDVKIPQKVFLTVILIIAIIIILVALKLL</sequence>
<dbReference type="GO" id="GO:0008976">
    <property type="term" value="F:polyphosphate kinase activity"/>
    <property type="evidence" value="ECO:0007669"/>
    <property type="project" value="UniProtKB-EC"/>
</dbReference>
<dbReference type="NCBIfam" id="TIGR03705">
    <property type="entry name" value="poly_P_kin"/>
    <property type="match status" value="1"/>
</dbReference>
<dbReference type="PIRSF" id="PIRSF015589">
    <property type="entry name" value="PP_kinase"/>
    <property type="match status" value="1"/>
</dbReference>
<feature type="transmembrane region" description="Helical" evidence="7">
    <location>
        <begin position="704"/>
        <end position="723"/>
    </location>
</feature>
<dbReference type="InterPro" id="IPR024953">
    <property type="entry name" value="PP_kinase_middle"/>
</dbReference>
<feature type="domain" description="Polyphosphate kinase middle" evidence="8">
    <location>
        <begin position="127"/>
        <end position="307"/>
    </location>
</feature>
<keyword evidence="7" id="KW-1133">Transmembrane helix</keyword>
<evidence type="ECO:0000259" key="8">
    <source>
        <dbReference type="Pfam" id="PF02503"/>
    </source>
</evidence>
<evidence type="ECO:0000256" key="4">
    <source>
        <dbReference type="ARBA" id="ARBA00022777"/>
    </source>
</evidence>
<feature type="domain" description="Polyphosphate kinase C-terminal" evidence="11">
    <location>
        <begin position="334"/>
        <end position="496"/>
    </location>
</feature>
<dbReference type="EC" id="2.7.4.1" evidence="6"/>
<dbReference type="Pfam" id="PF02503">
    <property type="entry name" value="PP_kinase"/>
    <property type="match status" value="1"/>
</dbReference>
<comment type="PTM">
    <text evidence="6">An intermediate of this reaction is the autophosphorylated ppk in which a phosphate is covalently linked to a histidine residue through a N-P bond.</text>
</comment>
<proteinExistence type="inferred from homology"/>
<dbReference type="InterPro" id="IPR025200">
    <property type="entry name" value="PPK_C_dom2"/>
</dbReference>
<gene>
    <name evidence="12" type="ORF">AYR59_02020</name>
</gene>
<dbReference type="InterPro" id="IPR036832">
    <property type="entry name" value="PPK_N_dom_sf"/>
</dbReference>
<comment type="catalytic activity">
    <reaction evidence="6">
        <text>[phosphate](n) + ATP = [phosphate](n+1) + ADP</text>
        <dbReference type="Rhea" id="RHEA:19573"/>
        <dbReference type="Rhea" id="RHEA-COMP:9859"/>
        <dbReference type="Rhea" id="RHEA-COMP:14280"/>
        <dbReference type="ChEBI" id="CHEBI:16838"/>
        <dbReference type="ChEBI" id="CHEBI:30616"/>
        <dbReference type="ChEBI" id="CHEBI:456216"/>
        <dbReference type="EC" id="2.7.4.1"/>
    </reaction>
</comment>
<comment type="similarity">
    <text evidence="6">Belongs to the polyphosphate kinase 1 (PPK1) family.</text>
</comment>
<dbReference type="Gene3D" id="3.30.870.10">
    <property type="entry name" value="Endonuclease Chain A"/>
    <property type="match status" value="2"/>
</dbReference>
<comment type="function">
    <text evidence="6">Catalyzes the reversible transfer of the terminal phosphate of ATP to form a long-chain polyphosphate (polyP).</text>
</comment>
<dbReference type="AlphaFoldDB" id="A0AB33BRH3"/>
<dbReference type="PANTHER" id="PTHR30218:SF0">
    <property type="entry name" value="POLYPHOSPHATE KINASE"/>
    <property type="match status" value="1"/>
</dbReference>
<keyword evidence="7" id="KW-0812">Transmembrane</keyword>
<evidence type="ECO:0000256" key="5">
    <source>
        <dbReference type="ARBA" id="ARBA00022840"/>
    </source>
</evidence>
<dbReference type="GO" id="GO:0009358">
    <property type="term" value="C:polyphosphate kinase complex"/>
    <property type="evidence" value="ECO:0007669"/>
    <property type="project" value="InterPro"/>
</dbReference>
<dbReference type="Pfam" id="PF13089">
    <property type="entry name" value="PP_kinase_N"/>
    <property type="match status" value="1"/>
</dbReference>
<dbReference type="RefSeq" id="WP_054646938.1">
    <property type="nucleotide sequence ID" value="NZ_CP014872.1"/>
</dbReference>
<keyword evidence="2 6" id="KW-0808">Transferase</keyword>